<evidence type="ECO:0000313" key="6">
    <source>
        <dbReference type="Proteomes" id="UP001063350"/>
    </source>
</evidence>
<organism evidence="5 6">
    <name type="scientific">Desulfolithobacter dissulfuricans</name>
    <dbReference type="NCBI Taxonomy" id="2795293"/>
    <lineage>
        <taxon>Bacteria</taxon>
        <taxon>Pseudomonadati</taxon>
        <taxon>Thermodesulfobacteriota</taxon>
        <taxon>Desulfobulbia</taxon>
        <taxon>Desulfobulbales</taxon>
        <taxon>Desulfobulbaceae</taxon>
        <taxon>Desulfolithobacter</taxon>
    </lineage>
</organism>
<evidence type="ECO:0000256" key="4">
    <source>
        <dbReference type="SAM" id="MobiDB-lite"/>
    </source>
</evidence>
<keyword evidence="1 2" id="KW-0238">DNA-binding</keyword>
<evidence type="ECO:0000256" key="2">
    <source>
        <dbReference type="HAMAP-Rule" id="MF_00984"/>
    </source>
</evidence>
<comment type="caution">
    <text evidence="2">Lacks conserved residue(s) required for the propagation of feature annotation.</text>
</comment>
<dbReference type="InterPro" id="IPR012340">
    <property type="entry name" value="NA-bd_OB-fold"/>
</dbReference>
<dbReference type="CDD" id="cd04496">
    <property type="entry name" value="SSB_OBF"/>
    <property type="match status" value="1"/>
</dbReference>
<accession>A0A915XIL6</accession>
<evidence type="ECO:0000313" key="5">
    <source>
        <dbReference type="EMBL" id="BCO09310.1"/>
    </source>
</evidence>
<proteinExistence type="inferred from homology"/>
<keyword evidence="6" id="KW-1185">Reference proteome</keyword>
<dbReference type="GO" id="GO:0003697">
    <property type="term" value="F:single-stranded DNA binding"/>
    <property type="evidence" value="ECO:0007669"/>
    <property type="project" value="UniProtKB-UniRule"/>
</dbReference>
<dbReference type="PANTHER" id="PTHR10302:SF27">
    <property type="entry name" value="SINGLE-STRANDED DNA-BINDING PROTEIN"/>
    <property type="match status" value="1"/>
</dbReference>
<dbReference type="InterPro" id="IPR011344">
    <property type="entry name" value="ssDNA-bd"/>
</dbReference>
<dbReference type="Proteomes" id="UP001063350">
    <property type="component" value="Chromosome"/>
</dbReference>
<protein>
    <recommendedName>
        <fullName evidence="2 3">Single-stranded DNA-binding protein</fullName>
        <shortName evidence="2">SSB</shortName>
    </recommendedName>
</protein>
<comment type="subunit">
    <text evidence="2">Homotetramer.</text>
</comment>
<dbReference type="SUPFAM" id="SSF50249">
    <property type="entry name" value="Nucleic acid-binding proteins"/>
    <property type="match status" value="1"/>
</dbReference>
<dbReference type="HAMAP" id="MF_00984">
    <property type="entry name" value="SSB"/>
    <property type="match status" value="1"/>
</dbReference>
<dbReference type="PIRSF" id="PIRSF002070">
    <property type="entry name" value="SSB"/>
    <property type="match status" value="1"/>
</dbReference>
<evidence type="ECO:0000256" key="1">
    <source>
        <dbReference type="ARBA" id="ARBA00023125"/>
    </source>
</evidence>
<dbReference type="GO" id="GO:0006260">
    <property type="term" value="P:DNA replication"/>
    <property type="evidence" value="ECO:0007669"/>
    <property type="project" value="InterPro"/>
</dbReference>
<dbReference type="RefSeq" id="WP_267926064.1">
    <property type="nucleotide sequence ID" value="NZ_AP024233.1"/>
</dbReference>
<dbReference type="KEGG" id="ddu:GF1_16860"/>
<sequence>MNKAMLIGHLGNDPEIRYTQDGIPVAIFSLATTTRWRDKDGKKQEKAEWHRIVAWRRLAEICGEYLAKGSHVYIGGAIQTRKWEDKSGNPRYVTEIIATEMEMLGSRQENTDSPPQSDPMEPPMPSVDDIPF</sequence>
<dbReference type="GO" id="GO:0009295">
    <property type="term" value="C:nucleoid"/>
    <property type="evidence" value="ECO:0007669"/>
    <property type="project" value="TreeGrafter"/>
</dbReference>
<dbReference type="EMBL" id="AP024233">
    <property type="protein sequence ID" value="BCO09310.1"/>
    <property type="molecule type" value="Genomic_DNA"/>
</dbReference>
<name>A0A915XIL6_9BACT</name>
<dbReference type="Pfam" id="PF00436">
    <property type="entry name" value="SSB"/>
    <property type="match status" value="1"/>
</dbReference>
<dbReference type="InterPro" id="IPR000424">
    <property type="entry name" value="Primosome_PriB/ssb"/>
</dbReference>
<dbReference type="NCBIfam" id="TIGR00621">
    <property type="entry name" value="ssb"/>
    <property type="match status" value="1"/>
</dbReference>
<dbReference type="AlphaFoldDB" id="A0A915XIL6"/>
<reference evidence="5" key="1">
    <citation type="submission" date="2020-12" db="EMBL/GenBank/DDBJ databases">
        <title>Desulfobium dissulfuricans gen. nov., sp. nov., a novel mesophilic, sulfate-reducing bacterium isolated from a deep-sea hydrothermal vent.</title>
        <authorList>
            <person name="Hashimoto Y."/>
            <person name="Tame A."/>
            <person name="Sawayama S."/>
            <person name="Miyazaki J."/>
            <person name="Takai K."/>
            <person name="Nakagawa S."/>
        </authorList>
    </citation>
    <scope>NUCLEOTIDE SEQUENCE</scope>
    <source>
        <strain evidence="5">GF1</strain>
    </source>
</reference>
<dbReference type="PROSITE" id="PS50935">
    <property type="entry name" value="SSB"/>
    <property type="match status" value="1"/>
</dbReference>
<evidence type="ECO:0000256" key="3">
    <source>
        <dbReference type="PIRNR" id="PIRNR002070"/>
    </source>
</evidence>
<dbReference type="PANTHER" id="PTHR10302">
    <property type="entry name" value="SINGLE-STRANDED DNA-BINDING PROTEIN"/>
    <property type="match status" value="1"/>
</dbReference>
<gene>
    <name evidence="5" type="primary">ssb_2</name>
    <name evidence="5" type="ORF">GF1_16860</name>
</gene>
<feature type="region of interest" description="Disordered" evidence="4">
    <location>
        <begin position="103"/>
        <end position="132"/>
    </location>
</feature>
<dbReference type="Gene3D" id="2.40.50.140">
    <property type="entry name" value="Nucleic acid-binding proteins"/>
    <property type="match status" value="1"/>
</dbReference>
<feature type="compositionally biased region" description="Pro residues" evidence="4">
    <location>
        <begin position="116"/>
        <end position="125"/>
    </location>
</feature>